<dbReference type="InterPro" id="IPR044644">
    <property type="entry name" value="DinF-like"/>
</dbReference>
<dbReference type="Proteomes" id="UP000199144">
    <property type="component" value="Unassembled WGS sequence"/>
</dbReference>
<accession>A0A1I4RFK5</accession>
<gene>
    <name evidence="8" type="ORF">SAMN04488042_10858</name>
</gene>
<dbReference type="PANTHER" id="PTHR43298">
    <property type="entry name" value="MULTIDRUG RESISTANCE PROTEIN NORM-RELATED"/>
    <property type="match status" value="1"/>
</dbReference>
<sequence length="446" mass="47773">MADLGPVTHRRILRNALPIVLANATVPILGAVDTGVVGQLGEAAPIGAVGIGAIILSALYWVFGFLRMGTTGLTSQAHGAGKSGEVAALLVRALMIGIAGGVLVILTQTLLFRASFFVSPASPEVEELARGYLTIRVWSAPAAIGLYGLTGWLIALERARAVLVIQVWMNGLNILLDLWFVLGLGWGVEGVAFATFLAEWSGFALAFWLCRDAFQSPAWRDWARVFDRARLIEMAAVNRDILLRSLMLQAIFVSFLFLGADFGDITLAANQVLLQFLHITAYALDGFAFAVEALVGQALGARDRAGLRRAALLSSGWGLFCVVVLSLAFALAGGMIIDLMTTAPDVRAAARDYLPYMVAAPLLGVASWMLDGIFIGATQSRDMRNMMVLSLIVYVVAVWALVPLWGNHGLWLALLISFVARGVTLGVRYPRLEALAERGAGALPPR</sequence>
<name>A0A1I4RFK5_9RHOB</name>
<reference evidence="8 9" key="1">
    <citation type="submission" date="2016-10" db="EMBL/GenBank/DDBJ databases">
        <authorList>
            <person name="de Groot N.N."/>
        </authorList>
    </citation>
    <scope>NUCLEOTIDE SEQUENCE [LARGE SCALE GENOMIC DNA]</scope>
    <source>
        <strain evidence="8 9">DSM 15283</strain>
    </source>
</reference>
<dbReference type="InterPro" id="IPR002528">
    <property type="entry name" value="MATE_fam"/>
</dbReference>
<dbReference type="EMBL" id="FOTQ01000008">
    <property type="protein sequence ID" value="SFM50995.1"/>
    <property type="molecule type" value="Genomic_DNA"/>
</dbReference>
<evidence type="ECO:0000313" key="9">
    <source>
        <dbReference type="Proteomes" id="UP000199144"/>
    </source>
</evidence>
<evidence type="ECO:0000256" key="2">
    <source>
        <dbReference type="ARBA" id="ARBA00010199"/>
    </source>
</evidence>
<evidence type="ECO:0000256" key="7">
    <source>
        <dbReference type="SAM" id="Phobius"/>
    </source>
</evidence>
<dbReference type="GO" id="GO:0042910">
    <property type="term" value="F:xenobiotic transmembrane transporter activity"/>
    <property type="evidence" value="ECO:0007669"/>
    <property type="project" value="InterPro"/>
</dbReference>
<keyword evidence="3" id="KW-0813">Transport</keyword>
<feature type="transmembrane region" description="Helical" evidence="7">
    <location>
        <begin position="411"/>
        <end position="429"/>
    </location>
</feature>
<evidence type="ECO:0000256" key="6">
    <source>
        <dbReference type="ARBA" id="ARBA00023136"/>
    </source>
</evidence>
<keyword evidence="4 7" id="KW-0812">Transmembrane</keyword>
<feature type="transmembrane region" description="Helical" evidence="7">
    <location>
        <begin position="386"/>
        <end position="405"/>
    </location>
</feature>
<keyword evidence="5 7" id="KW-1133">Transmembrane helix</keyword>
<dbReference type="STRING" id="254406.SAMN04488042_10858"/>
<keyword evidence="9" id="KW-1185">Reference proteome</keyword>
<evidence type="ECO:0000256" key="4">
    <source>
        <dbReference type="ARBA" id="ARBA00022692"/>
    </source>
</evidence>
<dbReference type="GO" id="GO:0005886">
    <property type="term" value="C:plasma membrane"/>
    <property type="evidence" value="ECO:0007669"/>
    <property type="project" value="TreeGrafter"/>
</dbReference>
<comment type="subcellular location">
    <subcellularLocation>
        <location evidence="1">Membrane</location>
        <topology evidence="1">Multi-pass membrane protein</topology>
    </subcellularLocation>
</comment>
<feature type="transmembrane region" description="Helical" evidence="7">
    <location>
        <begin position="12"/>
        <end position="32"/>
    </location>
</feature>
<feature type="transmembrane region" description="Helical" evidence="7">
    <location>
        <begin position="316"/>
        <end position="341"/>
    </location>
</feature>
<evidence type="ECO:0000256" key="3">
    <source>
        <dbReference type="ARBA" id="ARBA00022448"/>
    </source>
</evidence>
<keyword evidence="6 7" id="KW-0472">Membrane</keyword>
<dbReference type="RefSeq" id="WP_093095309.1">
    <property type="nucleotide sequence ID" value="NZ_FOTQ01000008.1"/>
</dbReference>
<proteinExistence type="inferred from homology"/>
<dbReference type="InterPro" id="IPR050222">
    <property type="entry name" value="MATE_MdtK"/>
</dbReference>
<feature type="transmembrane region" description="Helical" evidence="7">
    <location>
        <begin position="167"/>
        <end position="186"/>
    </location>
</feature>
<feature type="transmembrane region" description="Helical" evidence="7">
    <location>
        <begin position="353"/>
        <end position="374"/>
    </location>
</feature>
<feature type="transmembrane region" description="Helical" evidence="7">
    <location>
        <begin position="87"/>
        <end position="112"/>
    </location>
</feature>
<evidence type="ECO:0000313" key="8">
    <source>
        <dbReference type="EMBL" id="SFM50995.1"/>
    </source>
</evidence>
<evidence type="ECO:0000256" key="1">
    <source>
        <dbReference type="ARBA" id="ARBA00004141"/>
    </source>
</evidence>
<protein>
    <submittedName>
        <fullName evidence="8">Multidrug resistance protein, MATE family</fullName>
    </submittedName>
</protein>
<dbReference type="Pfam" id="PF01554">
    <property type="entry name" value="MatE"/>
    <property type="match status" value="2"/>
</dbReference>
<dbReference type="NCBIfam" id="TIGR00797">
    <property type="entry name" value="matE"/>
    <property type="match status" value="1"/>
</dbReference>
<evidence type="ECO:0000256" key="5">
    <source>
        <dbReference type="ARBA" id="ARBA00022989"/>
    </source>
</evidence>
<feature type="transmembrane region" description="Helical" evidence="7">
    <location>
        <begin position="241"/>
        <end position="260"/>
    </location>
</feature>
<dbReference type="OrthoDB" id="9789527at2"/>
<comment type="similarity">
    <text evidence="2">Belongs to the multi antimicrobial extrusion (MATE) (TC 2.A.66.1) family.</text>
</comment>
<feature type="transmembrane region" description="Helical" evidence="7">
    <location>
        <begin position="272"/>
        <end position="295"/>
    </location>
</feature>
<feature type="transmembrane region" description="Helical" evidence="7">
    <location>
        <begin position="192"/>
        <end position="210"/>
    </location>
</feature>
<dbReference type="CDD" id="cd13136">
    <property type="entry name" value="MATE_DinF_like"/>
    <property type="match status" value="1"/>
</dbReference>
<dbReference type="PANTHER" id="PTHR43298:SF2">
    <property type="entry name" value="FMN_FAD EXPORTER YEEO-RELATED"/>
    <property type="match status" value="1"/>
</dbReference>
<dbReference type="AlphaFoldDB" id="A0A1I4RFK5"/>
<feature type="transmembrane region" description="Helical" evidence="7">
    <location>
        <begin position="132"/>
        <end position="155"/>
    </location>
</feature>
<organism evidence="8 9">
    <name type="scientific">Shimia aestuarii</name>
    <dbReference type="NCBI Taxonomy" id="254406"/>
    <lineage>
        <taxon>Bacteria</taxon>
        <taxon>Pseudomonadati</taxon>
        <taxon>Pseudomonadota</taxon>
        <taxon>Alphaproteobacteria</taxon>
        <taxon>Rhodobacterales</taxon>
        <taxon>Roseobacteraceae</taxon>
    </lineage>
</organism>
<dbReference type="GO" id="GO:0015297">
    <property type="term" value="F:antiporter activity"/>
    <property type="evidence" value="ECO:0007669"/>
    <property type="project" value="InterPro"/>
</dbReference>
<feature type="transmembrane region" description="Helical" evidence="7">
    <location>
        <begin position="44"/>
        <end position="66"/>
    </location>
</feature>